<sequence>MKHWIASFIKNPKTVWVTRVIYYYLILMGLFILYLVGKQHTPPPFIYNGF</sequence>
<dbReference type="KEGG" id="aacx:DEACI_2971"/>
<dbReference type="RefSeq" id="WP_240985689.1">
    <property type="nucleotide sequence ID" value="NZ_CDGJ01000058.1"/>
</dbReference>
<protein>
    <submittedName>
        <fullName evidence="3">D-Ala-teichoic acid biosynthesis protein</fullName>
    </submittedName>
</protein>
<accession>A0A8S0XYV0</accession>
<evidence type="ECO:0000313" key="3">
    <source>
        <dbReference type="EMBL" id="CEJ07485.1"/>
    </source>
</evidence>
<dbReference type="AlphaFoldDB" id="A0A8S0XYV0"/>
<dbReference type="Pfam" id="PF12459">
    <property type="entry name" value="DltX"/>
    <property type="match status" value="1"/>
</dbReference>
<keyword evidence="1" id="KW-0472">Membrane</keyword>
<gene>
    <name evidence="3" type="ORF">DEACI_1951</name>
    <name evidence="2" type="ORF">DEACI_2971</name>
</gene>
<dbReference type="EMBL" id="CDGJ01000058">
    <property type="protein sequence ID" value="CEJ07485.1"/>
    <property type="molecule type" value="Genomic_DNA"/>
</dbReference>
<evidence type="ECO:0000313" key="2">
    <source>
        <dbReference type="EMBL" id="CAA7602297.1"/>
    </source>
</evidence>
<reference evidence="3" key="1">
    <citation type="submission" date="2014-11" db="EMBL/GenBank/DDBJ databases">
        <authorList>
            <person name="Hornung B.V."/>
        </authorList>
    </citation>
    <scope>NUCLEOTIDE SEQUENCE</scope>
    <source>
        <strain evidence="3">INE</strain>
    </source>
</reference>
<keyword evidence="1" id="KW-1133">Transmembrane helix</keyword>
<keyword evidence="1" id="KW-0812">Transmembrane</keyword>
<name>A0A8S0XYV0_9FIRM</name>
<reference evidence="2" key="2">
    <citation type="submission" date="2020-01" db="EMBL/GenBank/DDBJ databases">
        <authorList>
            <person name="Hornung B."/>
        </authorList>
    </citation>
    <scope>NUCLEOTIDE SEQUENCE</scope>
    <source>
        <strain evidence="2">PacBioINE</strain>
    </source>
</reference>
<evidence type="ECO:0000256" key="1">
    <source>
        <dbReference type="SAM" id="Phobius"/>
    </source>
</evidence>
<evidence type="ECO:0000313" key="4">
    <source>
        <dbReference type="Proteomes" id="UP001071230"/>
    </source>
</evidence>
<dbReference type="EMBL" id="LR746496">
    <property type="protein sequence ID" value="CAA7602297.1"/>
    <property type="molecule type" value="Genomic_DNA"/>
</dbReference>
<feature type="transmembrane region" description="Helical" evidence="1">
    <location>
        <begin position="20"/>
        <end position="37"/>
    </location>
</feature>
<dbReference type="Proteomes" id="UP000836597">
    <property type="component" value="Chromosome"/>
</dbReference>
<proteinExistence type="predicted"/>
<keyword evidence="4" id="KW-1185">Reference proteome</keyword>
<dbReference type="InterPro" id="IPR021008">
    <property type="entry name" value="DltX"/>
</dbReference>
<organism evidence="2">
    <name type="scientific">Acididesulfobacillus acetoxydans</name>
    <dbReference type="NCBI Taxonomy" id="1561005"/>
    <lineage>
        <taxon>Bacteria</taxon>
        <taxon>Bacillati</taxon>
        <taxon>Bacillota</taxon>
        <taxon>Clostridia</taxon>
        <taxon>Eubacteriales</taxon>
        <taxon>Peptococcaceae</taxon>
        <taxon>Acididesulfobacillus</taxon>
    </lineage>
</organism>
<dbReference type="Proteomes" id="UP001071230">
    <property type="component" value="Unassembled WGS sequence"/>
</dbReference>